<dbReference type="Proteomes" id="UP000247540">
    <property type="component" value="Unassembled WGS sequence"/>
</dbReference>
<organism evidence="2 3">
    <name type="scientific">Xylophilus ampelinus</name>
    <dbReference type="NCBI Taxonomy" id="54067"/>
    <lineage>
        <taxon>Bacteria</taxon>
        <taxon>Pseudomonadati</taxon>
        <taxon>Pseudomonadota</taxon>
        <taxon>Betaproteobacteria</taxon>
        <taxon>Burkholderiales</taxon>
        <taxon>Xylophilus</taxon>
    </lineage>
</organism>
<evidence type="ECO:0000313" key="2">
    <source>
        <dbReference type="EMBL" id="PYE75995.1"/>
    </source>
</evidence>
<evidence type="ECO:0000313" key="3">
    <source>
        <dbReference type="Proteomes" id="UP000247540"/>
    </source>
</evidence>
<dbReference type="AlphaFoldDB" id="A0A318SF11"/>
<dbReference type="EMBL" id="QJTC01000017">
    <property type="protein sequence ID" value="PYE75995.1"/>
    <property type="molecule type" value="Genomic_DNA"/>
</dbReference>
<gene>
    <name evidence="2" type="ORF">DFQ15_11728</name>
</gene>
<protein>
    <submittedName>
        <fullName evidence="2">Uncharacterized protein</fullName>
    </submittedName>
</protein>
<dbReference type="RefSeq" id="WP_110466153.1">
    <property type="nucleotide sequence ID" value="NZ_JAMOFZ010000017.1"/>
</dbReference>
<evidence type="ECO:0000256" key="1">
    <source>
        <dbReference type="SAM" id="MobiDB-lite"/>
    </source>
</evidence>
<feature type="region of interest" description="Disordered" evidence="1">
    <location>
        <begin position="128"/>
        <end position="160"/>
    </location>
</feature>
<sequence length="160" mass="16782">MMQIPPVDLTLYRPSAMATAAGSGVSSSAQVAGEGSVRAGVTQATAAARTRDFVGAPQGVRSPDNTPSSAAESIGRDWTALHQKETVEEPEEPPKEPISKLLMDNLQSLWRASSSMVDLAEEQQRLAQKALASGQASDPNAPVVYSDPSKVKRRPPSAAA</sequence>
<feature type="region of interest" description="Disordered" evidence="1">
    <location>
        <begin position="50"/>
        <end position="98"/>
    </location>
</feature>
<accession>A0A318SF11</accession>
<comment type="caution">
    <text evidence="2">The sequence shown here is derived from an EMBL/GenBank/DDBJ whole genome shotgun (WGS) entry which is preliminary data.</text>
</comment>
<proteinExistence type="predicted"/>
<dbReference type="OrthoDB" id="8794637at2"/>
<feature type="compositionally biased region" description="Basic residues" evidence="1">
    <location>
        <begin position="151"/>
        <end position="160"/>
    </location>
</feature>
<feature type="compositionally biased region" description="Basic and acidic residues" evidence="1">
    <location>
        <begin position="82"/>
        <end position="98"/>
    </location>
</feature>
<keyword evidence="3" id="KW-1185">Reference proteome</keyword>
<name>A0A318SF11_9BURK</name>
<reference evidence="2 3" key="1">
    <citation type="submission" date="2018-06" db="EMBL/GenBank/DDBJ databases">
        <title>Genomic Encyclopedia of Type Strains, Phase III (KMG-III): the genomes of soil and plant-associated and newly described type strains.</title>
        <authorList>
            <person name="Whitman W."/>
        </authorList>
    </citation>
    <scope>NUCLEOTIDE SEQUENCE [LARGE SCALE GENOMIC DNA]</scope>
    <source>
        <strain evidence="2 3">CECT 7646</strain>
    </source>
</reference>